<dbReference type="Gene3D" id="3.30.1300.30">
    <property type="entry name" value="GSPII I/J protein-like"/>
    <property type="match status" value="1"/>
</dbReference>
<accession>A0A1K2HY16</accession>
<dbReference type="OrthoDB" id="1632057at2"/>
<evidence type="ECO:0000256" key="5">
    <source>
        <dbReference type="ARBA" id="ARBA00022729"/>
    </source>
</evidence>
<keyword evidence="6" id="KW-0472">Membrane</keyword>
<keyword evidence="7" id="KW-0998">Cell outer membrane</keyword>
<dbReference type="EMBL" id="FPKU01000001">
    <property type="protein sequence ID" value="SFZ83315.1"/>
    <property type="molecule type" value="Genomic_DNA"/>
</dbReference>
<evidence type="ECO:0000259" key="9">
    <source>
        <dbReference type="Pfam" id="PF03895"/>
    </source>
</evidence>
<organism evidence="10 11">
    <name type="scientific">Devosia enhydra</name>
    <dbReference type="NCBI Taxonomy" id="665118"/>
    <lineage>
        <taxon>Bacteria</taxon>
        <taxon>Pseudomonadati</taxon>
        <taxon>Pseudomonadota</taxon>
        <taxon>Alphaproteobacteria</taxon>
        <taxon>Hyphomicrobiales</taxon>
        <taxon>Devosiaceae</taxon>
        <taxon>Devosia</taxon>
    </lineage>
</organism>
<protein>
    <submittedName>
        <fullName evidence="10">YadA-like C-terminal region</fullName>
    </submittedName>
</protein>
<gene>
    <name evidence="10" type="ORF">SAMN02983003_1576</name>
</gene>
<reference evidence="10 11" key="1">
    <citation type="submission" date="2016-11" db="EMBL/GenBank/DDBJ databases">
        <authorList>
            <person name="Jaros S."/>
            <person name="Januszkiewicz K."/>
            <person name="Wedrychowicz H."/>
        </authorList>
    </citation>
    <scope>NUCLEOTIDE SEQUENCE [LARGE SCALE GENOMIC DNA]</scope>
    <source>
        <strain evidence="10 11">ATCC 23634</strain>
    </source>
</reference>
<dbReference type="GO" id="GO:0009986">
    <property type="term" value="C:cell surface"/>
    <property type="evidence" value="ECO:0007669"/>
    <property type="project" value="UniProtKB-SubCell"/>
</dbReference>
<comment type="subcellular location">
    <subcellularLocation>
        <location evidence="2">Cell outer membrane</location>
    </subcellularLocation>
    <subcellularLocation>
        <location evidence="1">Cell surface</location>
    </subcellularLocation>
</comment>
<proteinExistence type="predicted"/>
<evidence type="ECO:0000256" key="6">
    <source>
        <dbReference type="ARBA" id="ARBA00023136"/>
    </source>
</evidence>
<evidence type="ECO:0000256" key="1">
    <source>
        <dbReference type="ARBA" id="ARBA00004241"/>
    </source>
</evidence>
<feature type="domain" description="Trimeric autotransporter adhesin YadA-like C-terminal membrane anchor" evidence="9">
    <location>
        <begin position="584"/>
        <end position="646"/>
    </location>
</feature>
<evidence type="ECO:0000256" key="3">
    <source>
        <dbReference type="ARBA" id="ARBA00022452"/>
    </source>
</evidence>
<dbReference type="Pfam" id="PF03895">
    <property type="entry name" value="YadA_anchor"/>
    <property type="match status" value="1"/>
</dbReference>
<dbReference type="InterPro" id="IPR045584">
    <property type="entry name" value="Pilin-like"/>
</dbReference>
<name>A0A1K2HY16_9HYPH</name>
<dbReference type="STRING" id="665118.SAMN02983003_1576"/>
<feature type="chain" id="PRO_5012114481" evidence="8">
    <location>
        <begin position="34"/>
        <end position="646"/>
    </location>
</feature>
<evidence type="ECO:0000256" key="2">
    <source>
        <dbReference type="ARBA" id="ARBA00004442"/>
    </source>
</evidence>
<sequence length="646" mass="62722">MVGQGFSRWAMLFGIAAVTAMAASLAPTSSAMAALGDSCITAGTLLPGTEDNGGLCQPTTPAPAAGFSCGDNLYFNGSQCVANNSSCTAGTDPGAYVNGICEPLPSAPVPVTPTAPAGFTLNPNAGEAPGGGQQPMCVNASPFIGGGVFVVSGTVLCYTGAGKNTAIYAYTDAGGSGGAWDPFNPASWDSLNLKDLFAQDDVTALGTLSVFGGAQIYSPDGKTGLQIDNSGVLIRSADDDGNVASLTVKPEDIVLAATDGAGSSSSLSVSGSEGIGLVGTVAEGGPGVTISGMIGSASDARMGVVITGSGQGATTAPASGPADWADVLLASKNFTLDNGLGSGIVVNDYGVSVRSASVGNSYNEFGSGAGNAAGSSLVNVIGDGGAGSVTNYIGRAGNTGTNVVNEIGTAGNGGASTNRIGNTNTGTSVGAQAGTTSMMLISGALDLVTGQGGSVLTNPTQLVSGGTATAMLGTDSRHAVVDRNGRVTVVNAPASEASSALYITNGRGTTNGVVATEHDTTISGGENNATSARFSDTGMHLSNSVTGDPVVVSGVADGVGPFDAANVRQLESGLASVAALTGLPGVQPGKKNSVGFAVGHHGSGVALALGGESLFGSAGTIKYGAALSHASGRLDTSASVGVGFSW</sequence>
<keyword evidence="3" id="KW-1134">Transmembrane beta strand</keyword>
<dbReference type="AlphaFoldDB" id="A0A1K2HY16"/>
<keyword evidence="11" id="KW-1185">Reference proteome</keyword>
<dbReference type="SUPFAM" id="SSF54523">
    <property type="entry name" value="Pili subunits"/>
    <property type="match status" value="1"/>
</dbReference>
<evidence type="ECO:0000256" key="4">
    <source>
        <dbReference type="ARBA" id="ARBA00022692"/>
    </source>
</evidence>
<dbReference type="InterPro" id="IPR005594">
    <property type="entry name" value="YadA_C"/>
</dbReference>
<evidence type="ECO:0000313" key="11">
    <source>
        <dbReference type="Proteomes" id="UP000183447"/>
    </source>
</evidence>
<keyword evidence="5 8" id="KW-0732">Signal</keyword>
<evidence type="ECO:0000256" key="7">
    <source>
        <dbReference type="ARBA" id="ARBA00023237"/>
    </source>
</evidence>
<dbReference type="RefSeq" id="WP_084603320.1">
    <property type="nucleotide sequence ID" value="NZ_FPKU01000001.1"/>
</dbReference>
<dbReference type="Proteomes" id="UP000183447">
    <property type="component" value="Unassembled WGS sequence"/>
</dbReference>
<feature type="signal peptide" evidence="8">
    <location>
        <begin position="1"/>
        <end position="33"/>
    </location>
</feature>
<evidence type="ECO:0000313" key="10">
    <source>
        <dbReference type="EMBL" id="SFZ83315.1"/>
    </source>
</evidence>
<dbReference type="GO" id="GO:0009279">
    <property type="term" value="C:cell outer membrane"/>
    <property type="evidence" value="ECO:0007669"/>
    <property type="project" value="UniProtKB-SubCell"/>
</dbReference>
<keyword evidence="4" id="KW-0812">Transmembrane</keyword>
<evidence type="ECO:0000256" key="8">
    <source>
        <dbReference type="SAM" id="SignalP"/>
    </source>
</evidence>